<keyword evidence="2" id="KW-0645">Protease</keyword>
<gene>
    <name evidence="2" type="ORF">CVV68_14945</name>
</gene>
<protein>
    <submittedName>
        <fullName evidence="2">Protease</fullName>
    </submittedName>
</protein>
<keyword evidence="3" id="KW-1185">Reference proteome</keyword>
<dbReference type="GO" id="GO:0006508">
    <property type="term" value="P:proteolysis"/>
    <property type="evidence" value="ECO:0007669"/>
    <property type="project" value="UniProtKB-KW"/>
</dbReference>
<dbReference type="GO" id="GO:0008240">
    <property type="term" value="F:tripeptidyl-peptidase activity"/>
    <property type="evidence" value="ECO:0007669"/>
    <property type="project" value="TreeGrafter"/>
</dbReference>
<organism evidence="2 3">
    <name type="scientific">Arthrobacter livingstonensis</name>
    <dbReference type="NCBI Taxonomy" id="670078"/>
    <lineage>
        <taxon>Bacteria</taxon>
        <taxon>Bacillati</taxon>
        <taxon>Actinomycetota</taxon>
        <taxon>Actinomycetes</taxon>
        <taxon>Micrococcales</taxon>
        <taxon>Micrococcaceae</taxon>
        <taxon>Arthrobacter</taxon>
    </lineage>
</organism>
<proteinExistence type="predicted"/>
<accession>A0A2V5L7M3</accession>
<sequence>MRAFWCFISVLLLTVAMAMVWGPGATARGGSVPLAPPPGTLAVSLHASLPLHITGPKVAPSDAQCRAQIGVPCYSPQEIRQAYGLTPLLNKGYTGAGQTIVIIDSYGSPTLEADLAVFDADFGLPAPPSLKVLAPLGTVPFDPSNNDMLGWAEETSLDVQWAHAMAPGAGIVVMTSPVSETEGVQGLPEFLQLEQYAVNHHLGKIVSQSWAATEETLLTTSGRAVMAQFNAFYRQSTLRGVTFLGSTGDSGTANVAVDGSTYPYPTVNFPAISPWVTAVGGTSLYASTTGAYQSETVWNDGIGSATGGGVSKATAEPFYQRLLPRQDQRILAGQRAVPDISFNADPNTGVLVHLGFLGAGNNGYYIFGGTSEGSPAWAGVVADLNQRAGFALGFLNPTLYALGAAKLIYPAVLHDVTVGNNAQPPIAGFSAGAGWDAATGWGTPKLSGFADSFIRQAARSASSGLNGR</sequence>
<feature type="domain" description="Peptidase S53" evidence="1">
    <location>
        <begin position="73"/>
        <end position="456"/>
    </location>
</feature>
<dbReference type="PANTHER" id="PTHR14218:SF15">
    <property type="entry name" value="TRIPEPTIDYL-PEPTIDASE 1"/>
    <property type="match status" value="1"/>
</dbReference>
<dbReference type="SUPFAM" id="SSF52743">
    <property type="entry name" value="Subtilisin-like"/>
    <property type="match status" value="1"/>
</dbReference>
<comment type="caution">
    <text evidence="2">The sequence shown here is derived from an EMBL/GenBank/DDBJ whole genome shotgun (WGS) entry which is preliminary data.</text>
</comment>
<dbReference type="InterPro" id="IPR036852">
    <property type="entry name" value="Peptidase_S8/S53_dom_sf"/>
</dbReference>
<dbReference type="Gene3D" id="3.40.50.200">
    <property type="entry name" value="Peptidase S8/S53 domain"/>
    <property type="match status" value="1"/>
</dbReference>
<evidence type="ECO:0000313" key="2">
    <source>
        <dbReference type="EMBL" id="PYI66314.1"/>
    </source>
</evidence>
<reference evidence="2 3" key="1">
    <citation type="submission" date="2018-05" db="EMBL/GenBank/DDBJ databases">
        <title>Genetic diversity of glacier-inhabiting Cryobacterium bacteria in China and description of Cryobacterium mengkeensis sp. nov. and Arthrobacter glacialis sp. nov.</title>
        <authorList>
            <person name="Liu Q."/>
            <person name="Xin Y.-H."/>
        </authorList>
    </citation>
    <scope>NUCLEOTIDE SEQUENCE [LARGE SCALE GENOMIC DNA]</scope>
    <source>
        <strain evidence="2 3">LI2</strain>
    </source>
</reference>
<dbReference type="Proteomes" id="UP000247832">
    <property type="component" value="Unassembled WGS sequence"/>
</dbReference>
<dbReference type="EMBL" id="QJVD01000016">
    <property type="protein sequence ID" value="PYI66314.1"/>
    <property type="molecule type" value="Genomic_DNA"/>
</dbReference>
<dbReference type="AlphaFoldDB" id="A0A2V5L7M3"/>
<dbReference type="InterPro" id="IPR030400">
    <property type="entry name" value="Sedolisin_dom"/>
</dbReference>
<dbReference type="PROSITE" id="PS51695">
    <property type="entry name" value="SEDOLISIN"/>
    <property type="match status" value="1"/>
</dbReference>
<name>A0A2V5L7M3_9MICC</name>
<evidence type="ECO:0000259" key="1">
    <source>
        <dbReference type="PROSITE" id="PS51695"/>
    </source>
</evidence>
<keyword evidence="2" id="KW-0378">Hydrolase</keyword>
<dbReference type="GO" id="GO:0004252">
    <property type="term" value="F:serine-type endopeptidase activity"/>
    <property type="evidence" value="ECO:0007669"/>
    <property type="project" value="InterPro"/>
</dbReference>
<dbReference type="CDD" id="cd04056">
    <property type="entry name" value="Peptidases_S53"/>
    <property type="match status" value="1"/>
</dbReference>
<dbReference type="InterPro" id="IPR050819">
    <property type="entry name" value="Tripeptidyl-peptidase_I"/>
</dbReference>
<evidence type="ECO:0000313" key="3">
    <source>
        <dbReference type="Proteomes" id="UP000247832"/>
    </source>
</evidence>
<dbReference type="PANTHER" id="PTHR14218">
    <property type="entry name" value="PROTEASE S8 TRIPEPTIDYL PEPTIDASE I CLN2"/>
    <property type="match status" value="1"/>
</dbReference>